<comment type="catalytic activity">
    <reaction evidence="8">
        <text>DNA(n) + a 2'-deoxyribonucleoside 5'-triphosphate = DNA(n+1) + diphosphate</text>
        <dbReference type="Rhea" id="RHEA:22508"/>
        <dbReference type="Rhea" id="RHEA-COMP:17339"/>
        <dbReference type="Rhea" id="RHEA-COMP:17340"/>
        <dbReference type="ChEBI" id="CHEBI:33019"/>
        <dbReference type="ChEBI" id="CHEBI:61560"/>
        <dbReference type="ChEBI" id="CHEBI:173112"/>
        <dbReference type="EC" id="2.7.7.7"/>
    </reaction>
</comment>
<sequence length="205" mass="23150">MSYLALYRKWRPRTFSEVVGQKHISVPLCNALIQNKVAHAYLFSGPRGTGKTSMAKILAKAVNCLNPENSNPCNNCPNCNEINQGNSLDVYEIDAASNRGIEEIRALKESVCSLPATCRKKVYIIDEVHMLTKEAFNALLKTLEEPPSYIMFILATTEPEKIPLTILSRCQRYEFRRISVDAIKEHLLNISKKVISILLKMPQLL</sequence>
<dbReference type="InterPro" id="IPR027417">
    <property type="entry name" value="P-loop_NTPase"/>
</dbReference>
<dbReference type="EMBL" id="AENT01000030">
    <property type="protein sequence ID" value="EFR42136.1"/>
    <property type="molecule type" value="Genomic_DNA"/>
</dbReference>
<evidence type="ECO:0000256" key="1">
    <source>
        <dbReference type="ARBA" id="ARBA00006360"/>
    </source>
</evidence>
<feature type="domain" description="AAA+ ATPase" evidence="9">
    <location>
        <begin position="37"/>
        <end position="179"/>
    </location>
</feature>
<dbReference type="Gene3D" id="3.40.50.300">
    <property type="entry name" value="P-loop containing nucleotide triphosphate hydrolases"/>
    <property type="match status" value="1"/>
</dbReference>
<protein>
    <recommendedName>
        <fullName evidence="2">DNA-directed DNA polymerase</fullName>
        <ecNumber evidence="2">2.7.7.7</ecNumber>
    </recommendedName>
</protein>
<dbReference type="FunFam" id="3.40.50.300:FF:000014">
    <property type="entry name" value="DNA polymerase III subunit gamma/tau"/>
    <property type="match status" value="1"/>
</dbReference>
<accession>E4LAQ1</accession>
<keyword evidence="4" id="KW-0547">Nucleotide-binding</keyword>
<organism evidence="10 11">
    <name type="scientific">Dialister micraerophilus UPII 345-E</name>
    <dbReference type="NCBI Taxonomy" id="910314"/>
    <lineage>
        <taxon>Bacteria</taxon>
        <taxon>Bacillati</taxon>
        <taxon>Bacillota</taxon>
        <taxon>Negativicutes</taxon>
        <taxon>Veillonellales</taxon>
        <taxon>Veillonellaceae</taxon>
        <taxon>Dialister</taxon>
    </lineage>
</organism>
<dbReference type="NCBIfam" id="TIGR02397">
    <property type="entry name" value="dnaX_nterm"/>
    <property type="match status" value="1"/>
</dbReference>
<dbReference type="Proteomes" id="UP000004594">
    <property type="component" value="Unassembled WGS sequence"/>
</dbReference>
<comment type="similarity">
    <text evidence="1">Belongs to the DnaX/STICHEL family.</text>
</comment>
<proteinExistence type="inferred from homology"/>
<reference evidence="10 11" key="1">
    <citation type="submission" date="2010-11" db="EMBL/GenBank/DDBJ databases">
        <authorList>
            <person name="Durkin A.S."/>
            <person name="Madupu R."/>
            <person name="Torralba M."/>
            <person name="Gillis M."/>
            <person name="Methe B."/>
            <person name="Sutton G."/>
            <person name="Nelson K.E."/>
        </authorList>
    </citation>
    <scope>NUCLEOTIDE SEQUENCE [LARGE SCALE GENOMIC DNA]</scope>
    <source>
        <strain evidence="10 11">UPII 345-E</strain>
    </source>
</reference>
<dbReference type="GO" id="GO:0006261">
    <property type="term" value="P:DNA-templated DNA replication"/>
    <property type="evidence" value="ECO:0007669"/>
    <property type="project" value="TreeGrafter"/>
</dbReference>
<dbReference type="PANTHER" id="PTHR11669:SF0">
    <property type="entry name" value="PROTEIN STICHEL-LIKE 2"/>
    <property type="match status" value="1"/>
</dbReference>
<dbReference type="PRINTS" id="PR00300">
    <property type="entry name" value="CLPPROTEASEA"/>
</dbReference>
<dbReference type="GO" id="GO:0005524">
    <property type="term" value="F:ATP binding"/>
    <property type="evidence" value="ECO:0007669"/>
    <property type="project" value="UniProtKB-KW"/>
</dbReference>
<dbReference type="GO" id="GO:0046872">
    <property type="term" value="F:metal ion binding"/>
    <property type="evidence" value="ECO:0007669"/>
    <property type="project" value="UniProtKB-KW"/>
</dbReference>
<evidence type="ECO:0000256" key="8">
    <source>
        <dbReference type="ARBA" id="ARBA00049244"/>
    </source>
</evidence>
<evidence type="ECO:0000313" key="11">
    <source>
        <dbReference type="Proteomes" id="UP000004594"/>
    </source>
</evidence>
<keyword evidence="3" id="KW-0479">Metal-binding</keyword>
<evidence type="ECO:0000259" key="9">
    <source>
        <dbReference type="SMART" id="SM00382"/>
    </source>
</evidence>
<dbReference type="EC" id="2.7.7.7" evidence="2"/>
<keyword evidence="5" id="KW-0862">Zinc</keyword>
<dbReference type="CDD" id="cd00009">
    <property type="entry name" value="AAA"/>
    <property type="match status" value="1"/>
</dbReference>
<evidence type="ECO:0000256" key="6">
    <source>
        <dbReference type="ARBA" id="ARBA00022840"/>
    </source>
</evidence>
<comment type="caution">
    <text evidence="10">The sequence shown here is derived from an EMBL/GenBank/DDBJ whole genome shotgun (WGS) entry which is preliminary data.</text>
</comment>
<keyword evidence="10" id="KW-0548">Nucleotidyltransferase</keyword>
<evidence type="ECO:0000256" key="4">
    <source>
        <dbReference type="ARBA" id="ARBA00022741"/>
    </source>
</evidence>
<evidence type="ECO:0000256" key="3">
    <source>
        <dbReference type="ARBA" id="ARBA00022723"/>
    </source>
</evidence>
<evidence type="ECO:0000313" key="10">
    <source>
        <dbReference type="EMBL" id="EFR42136.1"/>
    </source>
</evidence>
<evidence type="ECO:0000256" key="7">
    <source>
        <dbReference type="ARBA" id="ARBA00022932"/>
    </source>
</evidence>
<dbReference type="Pfam" id="PF13177">
    <property type="entry name" value="DNA_pol3_delta2"/>
    <property type="match status" value="1"/>
</dbReference>
<dbReference type="PANTHER" id="PTHR11669">
    <property type="entry name" value="REPLICATION FACTOR C / DNA POLYMERASE III GAMMA-TAU SUBUNIT"/>
    <property type="match status" value="1"/>
</dbReference>
<dbReference type="InterPro" id="IPR050238">
    <property type="entry name" value="DNA_Rep/Repair_Clamp_Loader"/>
</dbReference>
<dbReference type="SUPFAM" id="SSF52540">
    <property type="entry name" value="P-loop containing nucleoside triphosphate hydrolases"/>
    <property type="match status" value="1"/>
</dbReference>
<dbReference type="RefSeq" id="WP_007555181.1">
    <property type="nucleotide sequence ID" value="NZ_AENT01000030.1"/>
</dbReference>
<dbReference type="SMART" id="SM00382">
    <property type="entry name" value="AAA"/>
    <property type="match status" value="1"/>
</dbReference>
<evidence type="ECO:0000256" key="2">
    <source>
        <dbReference type="ARBA" id="ARBA00012417"/>
    </source>
</evidence>
<dbReference type="InterPro" id="IPR001270">
    <property type="entry name" value="ClpA/B"/>
</dbReference>
<keyword evidence="10" id="KW-0808">Transferase</keyword>
<gene>
    <name evidence="10" type="primary">dnaX</name>
    <name evidence="10" type="ORF">HMPREF9220_0189</name>
</gene>
<keyword evidence="7" id="KW-0239">DNA-directed DNA polymerase</keyword>
<dbReference type="AlphaFoldDB" id="E4LAQ1"/>
<dbReference type="InterPro" id="IPR012763">
    <property type="entry name" value="DNA_pol_III_sug/sutau_N"/>
</dbReference>
<name>E4LAQ1_9FIRM</name>
<keyword evidence="6" id="KW-0067">ATP-binding</keyword>
<evidence type="ECO:0000256" key="5">
    <source>
        <dbReference type="ARBA" id="ARBA00022833"/>
    </source>
</evidence>
<dbReference type="GO" id="GO:0003887">
    <property type="term" value="F:DNA-directed DNA polymerase activity"/>
    <property type="evidence" value="ECO:0007669"/>
    <property type="project" value="UniProtKB-KW"/>
</dbReference>
<dbReference type="InterPro" id="IPR003593">
    <property type="entry name" value="AAA+_ATPase"/>
</dbReference>
<dbReference type="eggNOG" id="COG2812">
    <property type="taxonomic scope" value="Bacteria"/>
</dbReference>
<dbReference type="GO" id="GO:0009360">
    <property type="term" value="C:DNA polymerase III complex"/>
    <property type="evidence" value="ECO:0007669"/>
    <property type="project" value="InterPro"/>
</dbReference>